<dbReference type="PANTHER" id="PTHR23044">
    <property type="entry name" value="3'-5' EXONUCLEASE ERI1-RELATED"/>
    <property type="match status" value="1"/>
</dbReference>
<comment type="caution">
    <text evidence="6">The sequence shown here is derived from an EMBL/GenBank/DDBJ whole genome shotgun (WGS) entry which is preliminary data.</text>
</comment>
<dbReference type="EMBL" id="LNIX01000017">
    <property type="protein sequence ID" value="OXA45458.1"/>
    <property type="molecule type" value="Genomic_DNA"/>
</dbReference>
<keyword evidence="3" id="KW-0269">Exonuclease</keyword>
<feature type="compositionally biased region" description="Basic and acidic residues" evidence="4">
    <location>
        <begin position="300"/>
        <end position="315"/>
    </location>
</feature>
<keyword evidence="1" id="KW-0540">Nuclease</keyword>
<dbReference type="GO" id="GO:0003676">
    <property type="term" value="F:nucleic acid binding"/>
    <property type="evidence" value="ECO:0007669"/>
    <property type="project" value="InterPro"/>
</dbReference>
<sequence length="375" mass="42690">MDKFFPYMFGAVPPPMNTYTYYDSLIVVDFEATCDDAKTTGGDAAIRPLRSERQEIIQFPAVLIDVRQMTIVDHFDAYVKPVEKPVLSDFCTSLTGITQDMVDKASPFPKVLRKFERWLKKHGLSNSGNGRTFAIVADGSYDMGHFLYKQCLISNIPFPTYARRWVNIRTNFSKFYGQRWFSLKSVLEMMGQPFEGRQHNGLDDAKNIGKVLLRMLMDGCIIAQTEKIILDFEDQEKNEIRILNDKHAGKYDLATVKPVSCNECIYMLPPNVMFRQPPETDPISCYSLKFDNNKENFPAKSERKGNKGGSHEKRERRGKKKSSRSTEFSSALQQQGSMMPPRCGVCNGMKQTVAVSSPSTEDHVVPNHHHVPDEE</sequence>
<dbReference type="Pfam" id="PF00929">
    <property type="entry name" value="RNase_T"/>
    <property type="match status" value="1"/>
</dbReference>
<feature type="region of interest" description="Disordered" evidence="4">
    <location>
        <begin position="296"/>
        <end position="375"/>
    </location>
</feature>
<organism evidence="6 7">
    <name type="scientific">Folsomia candida</name>
    <name type="common">Springtail</name>
    <dbReference type="NCBI Taxonomy" id="158441"/>
    <lineage>
        <taxon>Eukaryota</taxon>
        <taxon>Metazoa</taxon>
        <taxon>Ecdysozoa</taxon>
        <taxon>Arthropoda</taxon>
        <taxon>Hexapoda</taxon>
        <taxon>Collembola</taxon>
        <taxon>Entomobryomorpha</taxon>
        <taxon>Isotomoidea</taxon>
        <taxon>Isotomidae</taxon>
        <taxon>Proisotominae</taxon>
        <taxon>Folsomia</taxon>
    </lineage>
</organism>
<evidence type="ECO:0000259" key="5">
    <source>
        <dbReference type="SMART" id="SM00479"/>
    </source>
</evidence>
<evidence type="ECO:0000256" key="1">
    <source>
        <dbReference type="ARBA" id="ARBA00022722"/>
    </source>
</evidence>
<dbReference type="Gene3D" id="3.30.420.10">
    <property type="entry name" value="Ribonuclease H-like superfamily/Ribonuclease H"/>
    <property type="match status" value="1"/>
</dbReference>
<dbReference type="OrthoDB" id="448399at2759"/>
<feature type="domain" description="Exonuclease" evidence="5">
    <location>
        <begin position="24"/>
        <end position="221"/>
    </location>
</feature>
<dbReference type="GO" id="GO:0005737">
    <property type="term" value="C:cytoplasm"/>
    <property type="evidence" value="ECO:0007669"/>
    <property type="project" value="TreeGrafter"/>
</dbReference>
<evidence type="ECO:0000256" key="3">
    <source>
        <dbReference type="ARBA" id="ARBA00022839"/>
    </source>
</evidence>
<dbReference type="InterPro" id="IPR013520">
    <property type="entry name" value="Ribonucl_H"/>
</dbReference>
<dbReference type="SUPFAM" id="SSF53098">
    <property type="entry name" value="Ribonuclease H-like"/>
    <property type="match status" value="1"/>
</dbReference>
<dbReference type="CDD" id="cd06133">
    <property type="entry name" value="ERI-1_3'hExo_like"/>
    <property type="match status" value="1"/>
</dbReference>
<evidence type="ECO:0000256" key="4">
    <source>
        <dbReference type="SAM" id="MobiDB-lite"/>
    </source>
</evidence>
<dbReference type="AlphaFoldDB" id="A0A226DKD6"/>
<dbReference type="SMART" id="SM00479">
    <property type="entry name" value="EXOIII"/>
    <property type="match status" value="1"/>
</dbReference>
<reference evidence="6 7" key="1">
    <citation type="submission" date="2015-12" db="EMBL/GenBank/DDBJ databases">
        <title>The genome of Folsomia candida.</title>
        <authorList>
            <person name="Faddeeva A."/>
            <person name="Derks M.F."/>
            <person name="Anvar Y."/>
            <person name="Smit S."/>
            <person name="Van Straalen N."/>
            <person name="Roelofs D."/>
        </authorList>
    </citation>
    <scope>NUCLEOTIDE SEQUENCE [LARGE SCALE GENOMIC DNA]</scope>
    <source>
        <strain evidence="6 7">VU population</strain>
        <tissue evidence="6">Whole body</tissue>
    </source>
</reference>
<dbReference type="InterPro" id="IPR012337">
    <property type="entry name" value="RNaseH-like_sf"/>
</dbReference>
<name>A0A226DKD6_FOLCA</name>
<keyword evidence="2" id="KW-0378">Hydrolase</keyword>
<dbReference type="InterPro" id="IPR036397">
    <property type="entry name" value="RNaseH_sf"/>
</dbReference>
<dbReference type="GO" id="GO:0000175">
    <property type="term" value="F:3'-5'-RNA exonuclease activity"/>
    <property type="evidence" value="ECO:0007669"/>
    <property type="project" value="InterPro"/>
</dbReference>
<feature type="compositionally biased region" description="Polar residues" evidence="4">
    <location>
        <begin position="326"/>
        <end position="337"/>
    </location>
</feature>
<dbReference type="InterPro" id="IPR047201">
    <property type="entry name" value="ERI-1_3'hExo-like"/>
</dbReference>
<proteinExistence type="predicted"/>
<evidence type="ECO:0000313" key="6">
    <source>
        <dbReference type="EMBL" id="OXA45458.1"/>
    </source>
</evidence>
<feature type="compositionally biased region" description="Basic and acidic residues" evidence="4">
    <location>
        <begin position="360"/>
        <end position="375"/>
    </location>
</feature>
<protein>
    <submittedName>
        <fullName evidence="6">ERI1 exoribonuclease 2</fullName>
    </submittedName>
</protein>
<evidence type="ECO:0000256" key="2">
    <source>
        <dbReference type="ARBA" id="ARBA00022801"/>
    </source>
</evidence>
<evidence type="ECO:0000313" key="7">
    <source>
        <dbReference type="Proteomes" id="UP000198287"/>
    </source>
</evidence>
<feature type="compositionally biased region" description="Polar residues" evidence="4">
    <location>
        <begin position="349"/>
        <end position="359"/>
    </location>
</feature>
<keyword evidence="7" id="KW-1185">Reference proteome</keyword>
<dbReference type="Proteomes" id="UP000198287">
    <property type="component" value="Unassembled WGS sequence"/>
</dbReference>
<accession>A0A226DKD6</accession>
<gene>
    <name evidence="6" type="ORF">Fcan01_19756</name>
</gene>
<dbReference type="InterPro" id="IPR051274">
    <property type="entry name" value="3-5_Exoribonuclease"/>
</dbReference>
<dbReference type="PANTHER" id="PTHR23044:SF61">
    <property type="entry name" value="3'-5' EXORIBONUCLEASE 1-RELATED"/>
    <property type="match status" value="1"/>
</dbReference>
<dbReference type="STRING" id="158441.A0A226DKD6"/>